<comment type="caution">
    <text evidence="1">The sequence shown here is derived from an EMBL/GenBank/DDBJ whole genome shotgun (WGS) entry which is preliminary data.</text>
</comment>
<name>M6FXJ1_9LEPT</name>
<proteinExistence type="predicted"/>
<dbReference type="EMBL" id="AFJM02000049">
    <property type="protein sequence ID" value="EMM71471.1"/>
    <property type="molecule type" value="Genomic_DNA"/>
</dbReference>
<evidence type="ECO:0000313" key="1">
    <source>
        <dbReference type="EMBL" id="EMM71471.1"/>
    </source>
</evidence>
<sequence length="66" mass="7815">MQPQIQQVVQKLEHLSPLRLAEVDDFIDFIQQRDQDPLLRHAYSQASENAFDKIWDNDEDAVYDNL</sequence>
<protein>
    <submittedName>
        <fullName evidence="1">Putative toxin-antitoxin system, antitoxin component, Xre family</fullName>
    </submittedName>
</protein>
<gene>
    <name evidence="1" type="ORF">LEP1GSC038_0668</name>
</gene>
<dbReference type="AlphaFoldDB" id="M6FXJ1"/>
<evidence type="ECO:0000313" key="2">
    <source>
        <dbReference type="Proteomes" id="UP000012101"/>
    </source>
</evidence>
<dbReference type="Proteomes" id="UP000012101">
    <property type="component" value="Unassembled WGS sequence"/>
</dbReference>
<reference evidence="1 2" key="1">
    <citation type="submission" date="2013-01" db="EMBL/GenBank/DDBJ databases">
        <authorList>
            <person name="Harkins D.M."/>
            <person name="Durkin A.S."/>
            <person name="Brinkac L.M."/>
            <person name="Haft D.H."/>
            <person name="Selengut J.D."/>
            <person name="Sanka R."/>
            <person name="DePew J."/>
            <person name="Purushe J."/>
            <person name="Hospenthal D.R."/>
            <person name="Murray C.K."/>
            <person name="Pimentel G."/>
            <person name="Wasfy M."/>
            <person name="Vinetz J.M."/>
            <person name="Sutton G.G."/>
            <person name="Nierman W.C."/>
            <person name="Fouts D.E."/>
        </authorList>
    </citation>
    <scope>NUCLEOTIDE SEQUENCE [LARGE SCALE GENOMIC DNA]</scope>
    <source>
        <strain evidence="1 2">2006001855</strain>
    </source>
</reference>
<accession>M6FXJ1</accession>
<organism evidence="1 2">
    <name type="scientific">Leptospira weilii str. 2006001855</name>
    <dbReference type="NCBI Taxonomy" id="996804"/>
    <lineage>
        <taxon>Bacteria</taxon>
        <taxon>Pseudomonadati</taxon>
        <taxon>Spirochaetota</taxon>
        <taxon>Spirochaetia</taxon>
        <taxon>Leptospirales</taxon>
        <taxon>Leptospiraceae</taxon>
        <taxon>Leptospira</taxon>
    </lineage>
</organism>